<proteinExistence type="predicted"/>
<sequence>MNHRVLLNGKPLYFLEEPDGSGPLAPPEHMFDGELRLDAALGALGPSYAHVMPDGSIMRFGSKIGTRKDLVFVDVIEGTAREVPPQLKGAA</sequence>
<dbReference type="EMBL" id="DSQF01000012">
    <property type="protein sequence ID" value="HGZ42742.1"/>
    <property type="molecule type" value="Genomic_DNA"/>
</dbReference>
<reference evidence="1" key="1">
    <citation type="journal article" date="2020" name="mSystems">
        <title>Genome- and Community-Level Interaction Insights into Carbon Utilization and Element Cycling Functions of Hydrothermarchaeota in Hydrothermal Sediment.</title>
        <authorList>
            <person name="Zhou Z."/>
            <person name="Liu Y."/>
            <person name="Xu W."/>
            <person name="Pan J."/>
            <person name="Luo Z.H."/>
            <person name="Li M."/>
        </authorList>
    </citation>
    <scope>NUCLEOTIDE SEQUENCE [LARGE SCALE GENOMIC DNA]</scope>
    <source>
        <strain evidence="1">SpSt-381</strain>
    </source>
</reference>
<accession>A0A832MJE7</accession>
<organism evidence="1">
    <name type="scientific">Eiseniibacteriota bacterium</name>
    <dbReference type="NCBI Taxonomy" id="2212470"/>
    <lineage>
        <taxon>Bacteria</taxon>
        <taxon>Candidatus Eiseniibacteriota</taxon>
    </lineage>
</organism>
<dbReference type="AlphaFoldDB" id="A0A832MJE7"/>
<gene>
    <name evidence="1" type="ORF">ENR23_04820</name>
</gene>
<name>A0A832MJE7_UNCEI</name>
<comment type="caution">
    <text evidence="1">The sequence shown here is derived from an EMBL/GenBank/DDBJ whole genome shotgun (WGS) entry which is preliminary data.</text>
</comment>
<protein>
    <submittedName>
        <fullName evidence="1">Uncharacterized protein</fullName>
    </submittedName>
</protein>
<evidence type="ECO:0000313" key="1">
    <source>
        <dbReference type="EMBL" id="HGZ42742.1"/>
    </source>
</evidence>